<dbReference type="Gene3D" id="1.10.287.1080">
    <property type="entry name" value="MazG-like"/>
    <property type="match status" value="1"/>
</dbReference>
<dbReference type="PANTHER" id="PTHR46523">
    <property type="entry name" value="DCTP PYROPHOSPHATASE 1"/>
    <property type="match status" value="1"/>
</dbReference>
<feature type="region of interest" description="Disordered" evidence="1">
    <location>
        <begin position="138"/>
        <end position="158"/>
    </location>
</feature>
<reference evidence="4" key="1">
    <citation type="journal article" date="2019" name="Int. J. Syst. Evol. Microbiol.">
        <title>The Global Catalogue of Microorganisms (GCM) 10K type strain sequencing project: providing services to taxonomists for standard genome sequencing and annotation.</title>
        <authorList>
            <consortium name="The Broad Institute Genomics Platform"/>
            <consortium name="The Broad Institute Genome Sequencing Center for Infectious Disease"/>
            <person name="Wu L."/>
            <person name="Ma J."/>
        </authorList>
    </citation>
    <scope>NUCLEOTIDE SEQUENCE [LARGE SCALE GENOMIC DNA]</scope>
    <source>
        <strain evidence="4">JCM 17738</strain>
    </source>
</reference>
<dbReference type="InterPro" id="IPR025984">
    <property type="entry name" value="DCTPP"/>
</dbReference>
<dbReference type="EMBL" id="BAABFX010000033">
    <property type="protein sequence ID" value="GAA4399460.1"/>
    <property type="molecule type" value="Genomic_DNA"/>
</dbReference>
<protein>
    <recommendedName>
        <fullName evidence="2">NTP pyrophosphohydrolase MazG-like domain-containing protein</fullName>
    </recommendedName>
</protein>
<name>A0ABP8K2U9_9MICO</name>
<dbReference type="SUPFAM" id="SSF101386">
    <property type="entry name" value="all-alpha NTP pyrophosphatases"/>
    <property type="match status" value="1"/>
</dbReference>
<comment type="caution">
    <text evidence="3">The sequence shown here is derived from an EMBL/GenBank/DDBJ whole genome shotgun (WGS) entry which is preliminary data.</text>
</comment>
<accession>A0ABP8K2U9</accession>
<evidence type="ECO:0000256" key="1">
    <source>
        <dbReference type="SAM" id="MobiDB-lite"/>
    </source>
</evidence>
<feature type="domain" description="NTP pyrophosphohydrolase MazG-like" evidence="2">
    <location>
        <begin position="60"/>
        <end position="129"/>
    </location>
</feature>
<dbReference type="PANTHER" id="PTHR46523:SF1">
    <property type="entry name" value="DCTP PYROPHOSPHATASE 1"/>
    <property type="match status" value="1"/>
</dbReference>
<proteinExistence type="predicted"/>
<dbReference type="Proteomes" id="UP001500390">
    <property type="component" value="Unassembled WGS sequence"/>
</dbReference>
<sequence length="158" mass="16692">MRVGACPETEARRAALTVATLVLVGRGRGLSGILTGVSDLIEIRDAARAFIAERDWEQFQDPKSVMLALVGEVGELAELLQWLPADVARDLAQEEPLHTRLSEEMADVLVYLVGLADQCGVDLGAAALAKIEASGRKHPVEGSRGVAPSRLDAGPALG</sequence>
<gene>
    <name evidence="3" type="ORF">GCM10023153_25630</name>
</gene>
<dbReference type="Pfam" id="PF03819">
    <property type="entry name" value="MazG"/>
    <property type="match status" value="1"/>
</dbReference>
<organism evidence="3 4">
    <name type="scientific">Ornithinibacter aureus</name>
    <dbReference type="NCBI Taxonomy" id="622664"/>
    <lineage>
        <taxon>Bacteria</taxon>
        <taxon>Bacillati</taxon>
        <taxon>Actinomycetota</taxon>
        <taxon>Actinomycetes</taxon>
        <taxon>Micrococcales</taxon>
        <taxon>Intrasporangiaceae</taxon>
        <taxon>Ornithinibacter</taxon>
    </lineage>
</organism>
<dbReference type="CDD" id="cd11537">
    <property type="entry name" value="NTP-PPase_RS21-C6_like"/>
    <property type="match status" value="1"/>
</dbReference>
<dbReference type="InterPro" id="IPR004518">
    <property type="entry name" value="MazG-like_dom"/>
</dbReference>
<evidence type="ECO:0000313" key="4">
    <source>
        <dbReference type="Proteomes" id="UP001500390"/>
    </source>
</evidence>
<keyword evidence="4" id="KW-1185">Reference proteome</keyword>
<dbReference type="InterPro" id="IPR052555">
    <property type="entry name" value="dCTP_Pyrophosphatase"/>
</dbReference>
<evidence type="ECO:0000313" key="3">
    <source>
        <dbReference type="EMBL" id="GAA4399460.1"/>
    </source>
</evidence>
<evidence type="ECO:0000259" key="2">
    <source>
        <dbReference type="Pfam" id="PF03819"/>
    </source>
</evidence>